<dbReference type="AlphaFoldDB" id="A0A6N7F499"/>
<evidence type="ECO:0000313" key="5">
    <source>
        <dbReference type="EMBL" id="MPV86706.1"/>
    </source>
</evidence>
<dbReference type="GO" id="GO:0043720">
    <property type="term" value="F:3-keto-5-aminohexanoate cleavage activity"/>
    <property type="evidence" value="ECO:0007669"/>
    <property type="project" value="InterPro"/>
</dbReference>
<comment type="caution">
    <text evidence="5">The sequence shown here is derived from an EMBL/GenBank/DDBJ whole genome shotgun (WGS) entry which is preliminary data.</text>
</comment>
<dbReference type="PANTHER" id="PTHR37418">
    <property type="entry name" value="3-KETO-5-AMINOHEXANOATE CLEAVAGE ENZYME-RELATED"/>
    <property type="match status" value="1"/>
</dbReference>
<dbReference type="InterPro" id="IPR013785">
    <property type="entry name" value="Aldolase_TIM"/>
</dbReference>
<reference evidence="5 6" key="1">
    <citation type="submission" date="2019-10" db="EMBL/GenBank/DDBJ databases">
        <title>Cardiobacteriales fam. a chemoheterotrophic member of the order Cardiobacteriales, and proposal of Cardiobacteriales fam. nov.</title>
        <authorList>
            <person name="Wang C."/>
        </authorList>
    </citation>
    <scope>NUCLEOTIDE SEQUENCE [LARGE SCALE GENOMIC DNA]</scope>
    <source>
        <strain evidence="5 6">ML27</strain>
    </source>
</reference>
<dbReference type="Gene3D" id="3.20.20.70">
    <property type="entry name" value="Aldolase class I"/>
    <property type="match status" value="1"/>
</dbReference>
<dbReference type="InterPro" id="IPR008567">
    <property type="entry name" value="BKACE"/>
</dbReference>
<keyword evidence="4" id="KW-0862">Zinc</keyword>
<accession>A0A6N7F499</accession>
<dbReference type="InParanoid" id="A0A6N7F499"/>
<dbReference type="Pfam" id="PF05853">
    <property type="entry name" value="BKACE"/>
    <property type="match status" value="1"/>
</dbReference>
<sequence>MSASSPSLAPSSSPSLAPMVLAVAPNGARKQYDDHAALPLTADELADTAVNCLAAGASMMHLHVRDANLAHSIDATRYNAAFDAIRQRVGEEQLFLQATTEAVGLFDTAAQMAAVRELAAKQAGQATFGVSIAVREMMPVIISDSVIADFFAFLKDRTILPQLILYDTSDCQRLQDLLHRHVLPGRAYPCLFVLGRYADNQQSDPSELLPFFANMTGISSWMGCAFGRKESAVAAASALLGGQMRIGFENNLHLADGRLAADNGELIAQTASQLARYHRRIATYEETKALMTPDW</sequence>
<evidence type="ECO:0000256" key="2">
    <source>
        <dbReference type="ARBA" id="ARBA00022679"/>
    </source>
</evidence>
<organism evidence="5 6">
    <name type="scientific">Ostreibacterium oceani</name>
    <dbReference type="NCBI Taxonomy" id="2654998"/>
    <lineage>
        <taxon>Bacteria</taxon>
        <taxon>Pseudomonadati</taxon>
        <taxon>Pseudomonadota</taxon>
        <taxon>Gammaproteobacteria</taxon>
        <taxon>Cardiobacteriales</taxon>
        <taxon>Ostreibacteriaceae</taxon>
        <taxon>Ostreibacterium</taxon>
    </lineage>
</organism>
<evidence type="ECO:0000313" key="6">
    <source>
        <dbReference type="Proteomes" id="UP000471298"/>
    </source>
</evidence>
<proteinExistence type="predicted"/>
<comment type="cofactor">
    <cofactor evidence="1">
        <name>Zn(2+)</name>
        <dbReference type="ChEBI" id="CHEBI:29105"/>
    </cofactor>
</comment>
<evidence type="ECO:0000256" key="3">
    <source>
        <dbReference type="ARBA" id="ARBA00022723"/>
    </source>
</evidence>
<protein>
    <submittedName>
        <fullName evidence="5">3-keto-5-aminohexanoate cleavage protein</fullName>
    </submittedName>
</protein>
<dbReference type="GO" id="GO:0046872">
    <property type="term" value="F:metal ion binding"/>
    <property type="evidence" value="ECO:0007669"/>
    <property type="project" value="UniProtKB-KW"/>
</dbReference>
<keyword evidence="3" id="KW-0479">Metal-binding</keyword>
<dbReference type="Proteomes" id="UP000471298">
    <property type="component" value="Unassembled WGS sequence"/>
</dbReference>
<dbReference type="EMBL" id="WHNW01000010">
    <property type="protein sequence ID" value="MPV86706.1"/>
    <property type="molecule type" value="Genomic_DNA"/>
</dbReference>
<dbReference type="RefSeq" id="WP_152810697.1">
    <property type="nucleotide sequence ID" value="NZ_WHNW01000010.1"/>
</dbReference>
<gene>
    <name evidence="5" type="ORF">GCU85_08210</name>
</gene>
<dbReference type="PANTHER" id="PTHR37418:SF2">
    <property type="entry name" value="3-KETO-5-AMINOHEXANOATE CLEAVAGE ENZYME"/>
    <property type="match status" value="1"/>
</dbReference>
<evidence type="ECO:0000256" key="1">
    <source>
        <dbReference type="ARBA" id="ARBA00001947"/>
    </source>
</evidence>
<keyword evidence="2" id="KW-0808">Transferase</keyword>
<keyword evidence="6" id="KW-1185">Reference proteome</keyword>
<name>A0A6N7F499_9GAMM</name>
<evidence type="ECO:0000256" key="4">
    <source>
        <dbReference type="ARBA" id="ARBA00022833"/>
    </source>
</evidence>